<dbReference type="InterPro" id="IPR037523">
    <property type="entry name" value="VOC_core"/>
</dbReference>
<evidence type="ECO:0000313" key="2">
    <source>
        <dbReference type="EMBL" id="MFC5995387.1"/>
    </source>
</evidence>
<feature type="domain" description="VOC" evidence="1">
    <location>
        <begin position="143"/>
        <end position="263"/>
    </location>
</feature>
<name>A0ABW1J3Y4_9PSEU</name>
<dbReference type="RefSeq" id="WP_379585407.1">
    <property type="nucleotide sequence ID" value="NZ_JBHSQW010000031.1"/>
</dbReference>
<protein>
    <submittedName>
        <fullName evidence="2">VOC family protein</fullName>
    </submittedName>
</protein>
<dbReference type="Gene3D" id="3.10.180.10">
    <property type="entry name" value="2,3-Dihydroxybiphenyl 1,2-Dioxygenase, domain 1"/>
    <property type="match status" value="2"/>
</dbReference>
<dbReference type="SUPFAM" id="SSF54593">
    <property type="entry name" value="Glyoxalase/Bleomycin resistance protein/Dihydroxybiphenyl dioxygenase"/>
    <property type="match status" value="2"/>
</dbReference>
<dbReference type="Proteomes" id="UP001596302">
    <property type="component" value="Unassembled WGS sequence"/>
</dbReference>
<feature type="domain" description="VOC" evidence="1">
    <location>
        <begin position="5"/>
        <end position="120"/>
    </location>
</feature>
<evidence type="ECO:0000259" key="1">
    <source>
        <dbReference type="PROSITE" id="PS51819"/>
    </source>
</evidence>
<dbReference type="CDD" id="cd07252">
    <property type="entry name" value="BphC1-RGP6_N_like"/>
    <property type="match status" value="1"/>
</dbReference>
<proteinExistence type="predicted"/>
<gene>
    <name evidence="2" type="ORF">ACFQE5_14325</name>
</gene>
<dbReference type="Pfam" id="PF22632">
    <property type="entry name" value="BphC_D1"/>
    <property type="match status" value="1"/>
</dbReference>
<dbReference type="PROSITE" id="PS51819">
    <property type="entry name" value="VOC"/>
    <property type="match status" value="2"/>
</dbReference>
<sequence length="291" mass="32365">MSVKQLGYLGLAARDTAAWRRLLIDRLGCQQAVGSSPDALRIRVDERSHRISIRSADTDRIDYLGFEVADAVAHTNLVERLRAAGHEVVEGTAEELADRQVLGLSHTTDPAGYRIEFYYGPTVDERPFVSALGIPGFVTGALGVGHIVIATSMYDQALRFYREQLGFRVSDHITTDGMEAVFLRCNPRHHTVALLRLPADAGGSEFHHFMLETPDLDSVGRAHDACVQAEIPISFSLGRHTNDHMVSFYLRSPSGFEIEYGTGGRLVNDATWEIDQYRSISFWGHRPLVSR</sequence>
<dbReference type="CDD" id="cd07237">
    <property type="entry name" value="BphC1-RGP6_C_like"/>
    <property type="match status" value="1"/>
</dbReference>
<dbReference type="EMBL" id="JBHSQW010000031">
    <property type="protein sequence ID" value="MFC5995387.1"/>
    <property type="molecule type" value="Genomic_DNA"/>
</dbReference>
<accession>A0ABW1J3Y4</accession>
<dbReference type="InterPro" id="IPR029068">
    <property type="entry name" value="Glyas_Bleomycin-R_OHBP_Dase"/>
</dbReference>
<evidence type="ECO:0000313" key="3">
    <source>
        <dbReference type="Proteomes" id="UP001596302"/>
    </source>
</evidence>
<comment type="caution">
    <text evidence="2">The sequence shown here is derived from an EMBL/GenBank/DDBJ whole genome shotgun (WGS) entry which is preliminary data.</text>
</comment>
<dbReference type="Pfam" id="PF00903">
    <property type="entry name" value="Glyoxalase"/>
    <property type="match status" value="1"/>
</dbReference>
<dbReference type="InterPro" id="IPR004360">
    <property type="entry name" value="Glyas_Fos-R_dOase_dom"/>
</dbReference>
<reference evidence="3" key="1">
    <citation type="journal article" date="2019" name="Int. J. Syst. Evol. Microbiol.">
        <title>The Global Catalogue of Microorganisms (GCM) 10K type strain sequencing project: providing services to taxonomists for standard genome sequencing and annotation.</title>
        <authorList>
            <consortium name="The Broad Institute Genomics Platform"/>
            <consortium name="The Broad Institute Genome Sequencing Center for Infectious Disease"/>
            <person name="Wu L."/>
            <person name="Ma J."/>
        </authorList>
    </citation>
    <scope>NUCLEOTIDE SEQUENCE [LARGE SCALE GENOMIC DNA]</scope>
    <source>
        <strain evidence="3">CCM 8391</strain>
    </source>
</reference>
<organism evidence="2 3">
    <name type="scientific">Pseudonocardia hispaniensis</name>
    <dbReference type="NCBI Taxonomy" id="904933"/>
    <lineage>
        <taxon>Bacteria</taxon>
        <taxon>Bacillati</taxon>
        <taxon>Actinomycetota</taxon>
        <taxon>Actinomycetes</taxon>
        <taxon>Pseudonocardiales</taxon>
        <taxon>Pseudonocardiaceae</taxon>
        <taxon>Pseudonocardia</taxon>
    </lineage>
</organism>
<keyword evidence="3" id="KW-1185">Reference proteome</keyword>